<dbReference type="EMBL" id="MWWW01000020">
    <property type="protein sequence ID" value="OZG58550.1"/>
    <property type="molecule type" value="Genomic_DNA"/>
</dbReference>
<evidence type="ECO:0000313" key="3">
    <source>
        <dbReference type="EMBL" id="OZG58550.1"/>
    </source>
</evidence>
<feature type="transmembrane region" description="Helical" evidence="2">
    <location>
        <begin position="420"/>
        <end position="442"/>
    </location>
</feature>
<keyword evidence="4" id="KW-1185">Reference proteome</keyword>
<feature type="transmembrane region" description="Helical" evidence="2">
    <location>
        <begin position="448"/>
        <end position="469"/>
    </location>
</feature>
<keyword evidence="2" id="KW-0812">Transmembrane</keyword>
<feature type="transmembrane region" description="Helical" evidence="2">
    <location>
        <begin position="341"/>
        <end position="367"/>
    </location>
</feature>
<feature type="transmembrane region" description="Helical" evidence="2">
    <location>
        <begin position="299"/>
        <end position="320"/>
    </location>
</feature>
<organism evidence="3 4">
    <name type="scientific">Bifidobacterium myosotis</name>
    <dbReference type="NCBI Taxonomy" id="1630166"/>
    <lineage>
        <taxon>Bacteria</taxon>
        <taxon>Bacillati</taxon>
        <taxon>Actinomycetota</taxon>
        <taxon>Actinomycetes</taxon>
        <taxon>Bifidobacteriales</taxon>
        <taxon>Bifidobacteriaceae</taxon>
        <taxon>Bifidobacterium</taxon>
    </lineage>
</organism>
<protein>
    <submittedName>
        <fullName evidence="3">Uncharacterized protein</fullName>
    </submittedName>
</protein>
<feature type="compositionally biased region" description="Low complexity" evidence="1">
    <location>
        <begin position="16"/>
        <end position="58"/>
    </location>
</feature>
<feature type="transmembrane region" description="Helical" evidence="2">
    <location>
        <begin position="476"/>
        <end position="495"/>
    </location>
</feature>
<evidence type="ECO:0000256" key="2">
    <source>
        <dbReference type="SAM" id="Phobius"/>
    </source>
</evidence>
<dbReference type="RefSeq" id="WP_094668053.1">
    <property type="nucleotide sequence ID" value="NZ_MWWW01000020.1"/>
</dbReference>
<dbReference type="AlphaFoldDB" id="A0A261FHA6"/>
<feature type="transmembrane region" description="Helical" evidence="2">
    <location>
        <begin position="258"/>
        <end position="279"/>
    </location>
</feature>
<feature type="region of interest" description="Disordered" evidence="1">
    <location>
        <begin position="1"/>
        <end position="73"/>
    </location>
</feature>
<reference evidence="3 4" key="1">
    <citation type="journal article" date="2017" name="BMC Genomics">
        <title>Comparative genomic and phylogenomic analyses of the Bifidobacteriaceae family.</title>
        <authorList>
            <person name="Lugli G.A."/>
            <person name="Milani C."/>
            <person name="Turroni F."/>
            <person name="Duranti S."/>
            <person name="Mancabelli L."/>
            <person name="Mangifesta M."/>
            <person name="Ferrario C."/>
            <person name="Modesto M."/>
            <person name="Mattarelli P."/>
            <person name="Jiri K."/>
            <person name="van Sinderen D."/>
            <person name="Ventura M."/>
        </authorList>
    </citation>
    <scope>NUCLEOTIDE SEQUENCE [LARGE SCALE GENOMIC DNA]</scope>
    <source>
        <strain evidence="3 4">DSM 100196</strain>
    </source>
</reference>
<evidence type="ECO:0000256" key="1">
    <source>
        <dbReference type="SAM" id="MobiDB-lite"/>
    </source>
</evidence>
<keyword evidence="2" id="KW-0472">Membrane</keyword>
<feature type="transmembrane region" description="Helical" evidence="2">
    <location>
        <begin position="175"/>
        <end position="195"/>
    </location>
</feature>
<accession>A0A261FHA6</accession>
<feature type="transmembrane region" description="Helical" evidence="2">
    <location>
        <begin position="80"/>
        <end position="99"/>
    </location>
</feature>
<dbReference type="InterPro" id="IPR025291">
    <property type="entry name" value="DUF4153"/>
</dbReference>
<dbReference type="Pfam" id="PF13687">
    <property type="entry name" value="DUF4153"/>
    <property type="match status" value="1"/>
</dbReference>
<sequence>MSTTTKQYPDDTTPEAGTSASLATTQSTVASSATASSATASSATTSSATAQSADTSPAESPLPNEASSAAPTPSMRRRSALIAAALVIPFVFDQLIIVPPSFTSGAGTTGWLPWGVLCLVILATGVLLFADRARRTPMWWIVGAVAAFCAAWLVAHDASLAADWRNASGPTPNFWYSLITGYLALPALLMLFLQLSSATFDIRRPATLIADWFLGWTVSPFSRWPLLIDTLARLVDTATHPDGNDVTSRSPETTLRKIGIALLISLPILCLLTPLLMQADEVFAYGVTHMFEHIDLTGFLFHAAVVVIPAPFLFSLLASVETRTTEPELDGLRRAERRRPFDPTIAAVVLGLVLALYAVFCIIQFTFLFAGAGLPAGYTYAEYARQGFFQLLFVAALNLAGYGVVMTFAPRTRTMIGLEIGLITATVVMLASSATRLGLYIAAYGMTWLRWLSLTFIALLAVILLLALVRLFRERLPLIAVGFILVLVWWVALGLSDPDWVIMSWNAKLGV</sequence>
<feature type="transmembrane region" description="Helical" evidence="2">
    <location>
        <begin position="137"/>
        <end position="155"/>
    </location>
</feature>
<evidence type="ECO:0000313" key="4">
    <source>
        <dbReference type="Proteomes" id="UP000216871"/>
    </source>
</evidence>
<dbReference type="OrthoDB" id="9767931at2"/>
<dbReference type="Proteomes" id="UP000216871">
    <property type="component" value="Unassembled WGS sequence"/>
</dbReference>
<feature type="transmembrane region" description="Helical" evidence="2">
    <location>
        <begin position="387"/>
        <end position="408"/>
    </location>
</feature>
<keyword evidence="2" id="KW-1133">Transmembrane helix</keyword>
<comment type="caution">
    <text evidence="3">The sequence shown here is derived from an EMBL/GenBank/DDBJ whole genome shotgun (WGS) entry which is preliminary data.</text>
</comment>
<proteinExistence type="predicted"/>
<name>A0A261FHA6_9BIFI</name>
<feature type="transmembrane region" description="Helical" evidence="2">
    <location>
        <begin position="111"/>
        <end position="130"/>
    </location>
</feature>
<gene>
    <name evidence="3" type="ORF">BMYO_1626</name>
</gene>